<dbReference type="Pfam" id="PF01906">
    <property type="entry name" value="YbjQ_1"/>
    <property type="match status" value="1"/>
</dbReference>
<dbReference type="EMBL" id="JACNIG010000122">
    <property type="protein sequence ID" value="MBC8431203.1"/>
    <property type="molecule type" value="Genomic_DNA"/>
</dbReference>
<name>A0A8J6NSI9_9BACT</name>
<dbReference type="SUPFAM" id="SSF117782">
    <property type="entry name" value="YbjQ-like"/>
    <property type="match status" value="1"/>
</dbReference>
<comment type="similarity">
    <text evidence="1">Belongs to the UPF0145 family.</text>
</comment>
<accession>A0A8J6NSI9</accession>
<organism evidence="3 4">
    <name type="scientific">Candidatus Desulfatibia vada</name>
    <dbReference type="NCBI Taxonomy" id="2841696"/>
    <lineage>
        <taxon>Bacteria</taxon>
        <taxon>Pseudomonadati</taxon>
        <taxon>Thermodesulfobacteriota</taxon>
        <taxon>Desulfobacteria</taxon>
        <taxon>Desulfobacterales</taxon>
        <taxon>Desulfobacterales incertae sedis</taxon>
        <taxon>Candidatus Desulfatibia</taxon>
    </lineage>
</organism>
<dbReference type="Proteomes" id="UP000605201">
    <property type="component" value="Unassembled WGS sequence"/>
</dbReference>
<reference evidence="3 4" key="1">
    <citation type="submission" date="2020-08" db="EMBL/GenBank/DDBJ databases">
        <title>Bridging the membrane lipid divide: bacteria of the FCB group superphylum have the potential to synthesize archaeal ether lipids.</title>
        <authorList>
            <person name="Villanueva L."/>
            <person name="Von Meijenfeldt F.A.B."/>
            <person name="Westbye A.B."/>
            <person name="Yadav S."/>
            <person name="Hopmans E.C."/>
            <person name="Dutilh B.E."/>
            <person name="Sinninghe Damste J.S."/>
        </authorList>
    </citation>
    <scope>NUCLEOTIDE SEQUENCE [LARGE SCALE GENOMIC DNA]</scope>
    <source>
        <strain evidence="3">NIOZ-UU17</strain>
    </source>
</reference>
<dbReference type="InterPro" id="IPR035439">
    <property type="entry name" value="UPF0145_dom_sf"/>
</dbReference>
<evidence type="ECO:0000256" key="2">
    <source>
        <dbReference type="SAM" id="Phobius"/>
    </source>
</evidence>
<keyword evidence="2" id="KW-1133">Transmembrane helix</keyword>
<feature type="transmembrane region" description="Helical" evidence="2">
    <location>
        <begin position="6"/>
        <end position="22"/>
    </location>
</feature>
<gene>
    <name evidence="3" type="ORF">H8D96_04715</name>
</gene>
<evidence type="ECO:0000313" key="3">
    <source>
        <dbReference type="EMBL" id="MBC8431203.1"/>
    </source>
</evidence>
<proteinExistence type="inferred from homology"/>
<comment type="caution">
    <text evidence="3">The sequence shown here is derived from an EMBL/GenBank/DDBJ whole genome shotgun (WGS) entry which is preliminary data.</text>
</comment>
<dbReference type="Gene3D" id="3.30.110.70">
    <property type="entry name" value="Hypothetical protein apc22750. Chain B"/>
    <property type="match status" value="1"/>
</dbReference>
<dbReference type="PANTHER" id="PTHR34068">
    <property type="entry name" value="UPF0145 PROTEIN YBJQ"/>
    <property type="match status" value="1"/>
</dbReference>
<evidence type="ECO:0000313" key="4">
    <source>
        <dbReference type="Proteomes" id="UP000605201"/>
    </source>
</evidence>
<keyword evidence="2" id="KW-0812">Transmembrane</keyword>
<evidence type="ECO:0000256" key="1">
    <source>
        <dbReference type="ARBA" id="ARBA00010751"/>
    </source>
</evidence>
<sequence length="149" mass="16756">MNDLTIIITLIAIGYIAGTWAEKRHYRSIEKREKEFLDLPAITIKNVDIDDAKVKKAEIVYGGAVISVDYFKRILAGLRNIFGGAVKSYESLIDRARREALLRMKAMAPDATMIINVRIETSTIGRKSHKKSVTCLEAFAYGTAIYLEE</sequence>
<keyword evidence="2" id="KW-0472">Membrane</keyword>
<dbReference type="AlphaFoldDB" id="A0A8J6NSI9"/>
<protein>
    <submittedName>
        <fullName evidence="3">Heavy metal-binding domain-containing protein</fullName>
    </submittedName>
</protein>
<dbReference type="InterPro" id="IPR002765">
    <property type="entry name" value="UPF0145_YbjQ-like"/>
</dbReference>